<evidence type="ECO:0000313" key="23">
    <source>
        <dbReference type="Proteomes" id="UP000287033"/>
    </source>
</evidence>
<feature type="region of interest" description="Disordered" evidence="19">
    <location>
        <begin position="236"/>
        <end position="274"/>
    </location>
</feature>
<evidence type="ECO:0000256" key="7">
    <source>
        <dbReference type="ARBA" id="ARBA00022618"/>
    </source>
</evidence>
<evidence type="ECO:0000256" key="4">
    <source>
        <dbReference type="ARBA" id="ARBA00022490"/>
    </source>
</evidence>
<evidence type="ECO:0000256" key="13">
    <source>
        <dbReference type="ARBA" id="ARBA00023125"/>
    </source>
</evidence>
<protein>
    <recommendedName>
        <fullName evidence="18">Telomeric repeat-binding factor</fullName>
    </recommendedName>
</protein>
<keyword evidence="8" id="KW-0013">ADP-ribosylation</keyword>
<evidence type="ECO:0000259" key="21">
    <source>
        <dbReference type="PROSITE" id="PS51294"/>
    </source>
</evidence>
<dbReference type="InterPro" id="IPR030657">
    <property type="entry name" value="TERF2"/>
</dbReference>
<feature type="domain" description="Myb-like" evidence="20">
    <location>
        <begin position="330"/>
        <end position="383"/>
    </location>
</feature>
<keyword evidence="4" id="KW-0963">Cytoplasm</keyword>
<dbReference type="GO" id="GO:0005819">
    <property type="term" value="C:spindle"/>
    <property type="evidence" value="ECO:0007669"/>
    <property type="project" value="UniProtKB-SubCell"/>
</dbReference>
<dbReference type="EMBL" id="BEZZ01000120">
    <property type="protein sequence ID" value="GCC26345.1"/>
    <property type="molecule type" value="Genomic_DNA"/>
</dbReference>
<comment type="caution">
    <text evidence="22">The sequence shown here is derived from an EMBL/GenBank/DDBJ whole genome shotgun (WGS) entry which is preliminary data.</text>
</comment>
<keyword evidence="15 18" id="KW-0539">Nucleus</keyword>
<keyword evidence="5" id="KW-1017">Isopeptide bond</keyword>
<dbReference type="GO" id="GO:0005654">
    <property type="term" value="C:nucleoplasm"/>
    <property type="evidence" value="ECO:0007669"/>
    <property type="project" value="UniProtKB-ARBA"/>
</dbReference>
<dbReference type="PANTHER" id="PTHR46833">
    <property type="entry name" value="TELOMERIC REPEAT-BINDING FACTOR 2 TERF2"/>
    <property type="match status" value="1"/>
</dbReference>
<keyword evidence="3" id="KW-0158">Chromosome</keyword>
<keyword evidence="11 18" id="KW-0779">Telomere</keyword>
<dbReference type="SUPFAM" id="SSF46689">
    <property type="entry name" value="Homeodomain-like"/>
    <property type="match status" value="1"/>
</dbReference>
<evidence type="ECO:0000256" key="5">
    <source>
        <dbReference type="ARBA" id="ARBA00022499"/>
    </source>
</evidence>
<evidence type="ECO:0000256" key="11">
    <source>
        <dbReference type="ARBA" id="ARBA00022895"/>
    </source>
</evidence>
<dbReference type="GO" id="GO:0051301">
    <property type="term" value="P:cell division"/>
    <property type="evidence" value="ECO:0007669"/>
    <property type="project" value="UniProtKB-KW"/>
</dbReference>
<dbReference type="OMA" id="HMENRYF"/>
<feature type="compositionally biased region" description="Basic residues" evidence="19">
    <location>
        <begin position="300"/>
        <end position="311"/>
    </location>
</feature>
<keyword evidence="10" id="KW-0832">Ubl conjugation</keyword>
<dbReference type="InterPro" id="IPR017357">
    <property type="entry name" value="TERF1/2"/>
</dbReference>
<keyword evidence="13 18" id="KW-0238">DNA-binding</keyword>
<evidence type="ECO:0000256" key="17">
    <source>
        <dbReference type="ARBA" id="ARBA00055936"/>
    </source>
</evidence>
<evidence type="ECO:0000256" key="18">
    <source>
        <dbReference type="PIRNR" id="PIRNR038016"/>
    </source>
</evidence>
<reference evidence="22 23" key="1">
    <citation type="journal article" date="2018" name="Nat. Ecol. Evol.">
        <title>Shark genomes provide insights into elasmobranch evolution and the origin of vertebrates.</title>
        <authorList>
            <person name="Hara Y"/>
            <person name="Yamaguchi K"/>
            <person name="Onimaru K"/>
            <person name="Kadota M"/>
            <person name="Koyanagi M"/>
            <person name="Keeley SD"/>
            <person name="Tatsumi K"/>
            <person name="Tanaka K"/>
            <person name="Motone F"/>
            <person name="Kageyama Y"/>
            <person name="Nozu R"/>
            <person name="Adachi N"/>
            <person name="Nishimura O"/>
            <person name="Nakagawa R"/>
            <person name="Tanegashima C"/>
            <person name="Kiyatake I"/>
            <person name="Matsumoto R"/>
            <person name="Murakumo K"/>
            <person name="Nishida K"/>
            <person name="Terakita A"/>
            <person name="Kuratani S"/>
            <person name="Sato K"/>
            <person name="Hyodo S Kuraku.S."/>
        </authorList>
    </citation>
    <scope>NUCLEOTIDE SEQUENCE [LARGE SCALE GENOMIC DNA]</scope>
</reference>
<evidence type="ECO:0000256" key="19">
    <source>
        <dbReference type="SAM" id="MobiDB-lite"/>
    </source>
</evidence>
<comment type="subunit">
    <text evidence="18">Homodimer.</text>
</comment>
<evidence type="ECO:0000256" key="10">
    <source>
        <dbReference type="ARBA" id="ARBA00022843"/>
    </source>
</evidence>
<evidence type="ECO:0000256" key="2">
    <source>
        <dbReference type="ARBA" id="ARBA00004574"/>
    </source>
</evidence>
<dbReference type="SMART" id="SM00717">
    <property type="entry name" value="SANT"/>
    <property type="match status" value="1"/>
</dbReference>
<dbReference type="Proteomes" id="UP000287033">
    <property type="component" value="Unassembled WGS sequence"/>
</dbReference>
<dbReference type="GO" id="GO:0000783">
    <property type="term" value="C:nuclear telomere cap complex"/>
    <property type="evidence" value="ECO:0007669"/>
    <property type="project" value="UniProtKB-ARBA"/>
</dbReference>
<organism evidence="22 23">
    <name type="scientific">Chiloscyllium punctatum</name>
    <name type="common">Brownbanded bambooshark</name>
    <name type="synonym">Hemiscyllium punctatum</name>
    <dbReference type="NCBI Taxonomy" id="137246"/>
    <lineage>
        <taxon>Eukaryota</taxon>
        <taxon>Metazoa</taxon>
        <taxon>Chordata</taxon>
        <taxon>Craniata</taxon>
        <taxon>Vertebrata</taxon>
        <taxon>Chondrichthyes</taxon>
        <taxon>Elasmobranchii</taxon>
        <taxon>Galeomorphii</taxon>
        <taxon>Galeoidea</taxon>
        <taxon>Orectolobiformes</taxon>
        <taxon>Hemiscylliidae</taxon>
        <taxon>Chiloscyllium</taxon>
    </lineage>
</organism>
<dbReference type="Pfam" id="PF08558">
    <property type="entry name" value="TRF"/>
    <property type="match status" value="1"/>
</dbReference>
<evidence type="ECO:0000256" key="16">
    <source>
        <dbReference type="ARBA" id="ARBA00023306"/>
    </source>
</evidence>
<keyword evidence="9" id="KW-0498">Mitosis</keyword>
<dbReference type="GO" id="GO:0042803">
    <property type="term" value="F:protein homodimerization activity"/>
    <property type="evidence" value="ECO:0007669"/>
    <property type="project" value="UniProtKB-UniRule"/>
</dbReference>
<keyword evidence="6" id="KW-0597">Phosphoprotein</keyword>
<dbReference type="Gene3D" id="1.25.40.210">
    <property type="entry name" value="Telomere repeat-binding factor, dimerisation domain"/>
    <property type="match status" value="1"/>
</dbReference>
<dbReference type="InterPro" id="IPR036507">
    <property type="entry name" value="Telomere_rpt-bd_fac_dimer_sf"/>
</dbReference>
<dbReference type="FunFam" id="1.10.10.60:FF:000129">
    <property type="entry name" value="Telomeric repeat-binding factor 2"/>
    <property type="match status" value="1"/>
</dbReference>
<gene>
    <name evidence="22" type="ORF">chiPu_0004761</name>
</gene>
<evidence type="ECO:0000256" key="9">
    <source>
        <dbReference type="ARBA" id="ARBA00022776"/>
    </source>
</evidence>
<feature type="compositionally biased region" description="Basic and acidic residues" evidence="19">
    <location>
        <begin position="243"/>
        <end position="265"/>
    </location>
</feature>
<dbReference type="InterPro" id="IPR001005">
    <property type="entry name" value="SANT/Myb"/>
</dbReference>
<dbReference type="PROSITE" id="PS50090">
    <property type="entry name" value="MYB_LIKE"/>
    <property type="match status" value="1"/>
</dbReference>
<evidence type="ECO:0000256" key="14">
    <source>
        <dbReference type="ARBA" id="ARBA00023212"/>
    </source>
</evidence>
<accession>A0A401S7G7</accession>
<dbReference type="FunFam" id="1.25.40.210:FF:000001">
    <property type="entry name" value="Telomeric repeat-binding factor"/>
    <property type="match status" value="1"/>
</dbReference>
<evidence type="ECO:0000313" key="22">
    <source>
        <dbReference type="EMBL" id="GCC26345.1"/>
    </source>
</evidence>
<evidence type="ECO:0000256" key="8">
    <source>
        <dbReference type="ARBA" id="ARBA00022765"/>
    </source>
</evidence>
<comment type="function">
    <text evidence="17">Binds the telomeric double-stranded 5'-TTAGGG-3' repeat and negatively regulates telomere length. Involved in the regulation of the mitotic spindle. Component of the shelterin complex (telosome) that is involved in the regulation of telomere length and protection. Shelterin associates with arrays of double-stranded 5'-TTAGGG-3' repeats added by telomerase and protects chromosome ends; without its protective activity, telomeres are no longer hidden from the DNA damage surveillance and chromosome ends are inappropriately processed by DNA repair pathways.</text>
</comment>
<dbReference type="Gene3D" id="1.10.10.60">
    <property type="entry name" value="Homeodomain-like"/>
    <property type="match status" value="1"/>
</dbReference>
<dbReference type="InterPro" id="IPR013867">
    <property type="entry name" value="Telomere_rpt-bd_fac_dimer_dom"/>
</dbReference>
<feature type="region of interest" description="Disordered" evidence="19">
    <location>
        <begin position="300"/>
        <end position="333"/>
    </location>
</feature>
<dbReference type="InterPro" id="IPR017930">
    <property type="entry name" value="Myb_dom"/>
</dbReference>
<dbReference type="SUPFAM" id="SSF63600">
    <property type="entry name" value="Telomeric repeat binding factor (TRF) dimerisation domain"/>
    <property type="match status" value="1"/>
</dbReference>
<proteinExistence type="predicted"/>
<dbReference type="GO" id="GO:0031848">
    <property type="term" value="P:protection from non-homologous end joining at telomere"/>
    <property type="evidence" value="ECO:0007669"/>
    <property type="project" value="InterPro"/>
</dbReference>
<dbReference type="PANTHER" id="PTHR46833:SF1">
    <property type="entry name" value="TELOMERIC REPEAT-BINDING FACTOR 2"/>
    <property type="match status" value="1"/>
</dbReference>
<keyword evidence="12" id="KW-0007">Acetylation</keyword>
<dbReference type="PROSITE" id="PS51294">
    <property type="entry name" value="HTH_MYB"/>
    <property type="match status" value="1"/>
</dbReference>
<keyword evidence="16 18" id="KW-0131">Cell cycle</keyword>
<evidence type="ECO:0000256" key="1">
    <source>
        <dbReference type="ARBA" id="ARBA00004186"/>
    </source>
</evidence>
<evidence type="ECO:0000256" key="6">
    <source>
        <dbReference type="ARBA" id="ARBA00022553"/>
    </source>
</evidence>
<name>A0A401S7G7_CHIPU</name>
<keyword evidence="14" id="KW-0206">Cytoskeleton</keyword>
<comment type="subcellular location">
    <subcellularLocation>
        <location evidence="2">Chromosome</location>
        <location evidence="2">Telomere</location>
    </subcellularLocation>
    <subcellularLocation>
        <location evidence="1">Cytoplasm</location>
        <location evidence="1">Cytoskeleton</location>
        <location evidence="1">Spindle</location>
    </subcellularLocation>
    <subcellularLocation>
        <location evidence="18">Nucleus</location>
    </subcellularLocation>
</comment>
<dbReference type="PIRSF" id="PIRSF038016">
    <property type="entry name" value="Telomere_bd-1_Pin2"/>
    <property type="match status" value="1"/>
</dbReference>
<evidence type="ECO:0000256" key="12">
    <source>
        <dbReference type="ARBA" id="ARBA00022990"/>
    </source>
</evidence>
<evidence type="ECO:0000256" key="15">
    <source>
        <dbReference type="ARBA" id="ARBA00023242"/>
    </source>
</evidence>
<sequence length="395" mass="45559">MEDEDWREDAGGTRNRGLPIDDDFLEMVEVANGWIMDFMCCCLYRYFKAGMFSEFRLMRDAMNGLLQHPSTTESIQEKKVYVCQILSRIVEGKNLGVQFDQDDSITPLESALMVLTEMADNKHLKKDALYSDLKQLLQVQSVAVCMEMGDFERAFEVLEREFQDNLDSDQPLKRKLSLVISKKDLNHKFLNNFSSERLMDVAASLANKLLNKEKSQFLVQAATTVVQSRKKDAVAASSGDESICERTDGKWEDLPRRETDDEAKNAEPNTHRSRRKLYSFVEQKGWKPIKSEAVKDFGGKRKKLSVKKKKSTSSGHLVESKKQSLSSNSEVPRKKRPWLYEEDKLLKEGVKRFGSGNWAKILEHYDFNNRTSVMLKDRWRTMKKLCMINSDVDES</sequence>
<dbReference type="Pfam" id="PF00249">
    <property type="entry name" value="Myb_DNA-binding"/>
    <property type="match status" value="1"/>
</dbReference>
<keyword evidence="23" id="KW-1185">Reference proteome</keyword>
<keyword evidence="7" id="KW-0132">Cell division</keyword>
<dbReference type="AlphaFoldDB" id="A0A401S7G7"/>
<feature type="domain" description="HTH myb-type" evidence="21">
    <location>
        <begin position="330"/>
        <end position="387"/>
    </location>
</feature>
<dbReference type="OrthoDB" id="608866at2759"/>
<dbReference type="GO" id="GO:0003691">
    <property type="term" value="F:double-stranded telomeric DNA binding"/>
    <property type="evidence" value="ECO:0007669"/>
    <property type="project" value="UniProtKB-UniRule"/>
</dbReference>
<evidence type="ECO:0000256" key="3">
    <source>
        <dbReference type="ARBA" id="ARBA00022454"/>
    </source>
</evidence>
<dbReference type="InterPro" id="IPR009057">
    <property type="entry name" value="Homeodomain-like_sf"/>
</dbReference>
<evidence type="ECO:0000259" key="20">
    <source>
        <dbReference type="PROSITE" id="PS50090"/>
    </source>
</evidence>
<dbReference type="CDD" id="cd11660">
    <property type="entry name" value="SANT_TRF"/>
    <property type="match status" value="1"/>
</dbReference>
<dbReference type="STRING" id="137246.A0A401S7G7"/>